<dbReference type="GO" id="GO:0008080">
    <property type="term" value="F:N-acetyltransferase activity"/>
    <property type="evidence" value="ECO:0007669"/>
    <property type="project" value="InterPro"/>
</dbReference>
<dbReference type="SUPFAM" id="SSF55729">
    <property type="entry name" value="Acyl-CoA N-acyltransferases (Nat)"/>
    <property type="match status" value="1"/>
</dbReference>
<dbReference type="Gene3D" id="3.40.630.30">
    <property type="match status" value="1"/>
</dbReference>
<feature type="domain" description="N-acetyltransferase" evidence="3">
    <location>
        <begin position="16"/>
        <end position="161"/>
    </location>
</feature>
<dbReference type="AlphaFoldDB" id="A0A5C5Z649"/>
<proteinExistence type="predicted"/>
<dbReference type="Proteomes" id="UP000315010">
    <property type="component" value="Unassembled WGS sequence"/>
</dbReference>
<gene>
    <name evidence="4" type="ORF">CA13_35080</name>
</gene>
<accession>A0A5C5Z649</accession>
<sequence length="161" mass="18118">MTTDQSQSHLPLPENVAIRQALPSDAEAIHALLRPYVAQRSLLSRTEAEIIELTRHGFMAVRTVKNQNGQDREQCIGFAAIEMYSTKIAELLSLAVHHEYRNAGVGKSLVDHCVQRAHDLGIMEIMAISSSEDFFQSCGFGFSLPDQKKAFFRQLRPRHPE</sequence>
<evidence type="ECO:0000313" key="4">
    <source>
        <dbReference type="EMBL" id="TWT82053.1"/>
    </source>
</evidence>
<dbReference type="InterPro" id="IPR000182">
    <property type="entry name" value="GNAT_dom"/>
</dbReference>
<protein>
    <submittedName>
        <fullName evidence="4">Acetyltransferase</fullName>
    </submittedName>
</protein>
<dbReference type="InterPro" id="IPR045039">
    <property type="entry name" value="NSI-like"/>
</dbReference>
<dbReference type="Pfam" id="PF00583">
    <property type="entry name" value="Acetyltransf_1"/>
    <property type="match status" value="1"/>
</dbReference>
<keyword evidence="5" id="KW-1185">Reference proteome</keyword>
<dbReference type="PANTHER" id="PTHR43626">
    <property type="entry name" value="ACYL-COA N-ACYLTRANSFERASE"/>
    <property type="match status" value="1"/>
</dbReference>
<evidence type="ECO:0000256" key="2">
    <source>
        <dbReference type="ARBA" id="ARBA00023315"/>
    </source>
</evidence>
<dbReference type="CDD" id="cd04301">
    <property type="entry name" value="NAT_SF"/>
    <property type="match status" value="1"/>
</dbReference>
<keyword evidence="2" id="KW-0012">Acyltransferase</keyword>
<reference evidence="4 5" key="1">
    <citation type="submission" date="2019-02" db="EMBL/GenBank/DDBJ databases">
        <title>Deep-cultivation of Planctomycetes and their phenomic and genomic characterization uncovers novel biology.</title>
        <authorList>
            <person name="Wiegand S."/>
            <person name="Jogler M."/>
            <person name="Boedeker C."/>
            <person name="Pinto D."/>
            <person name="Vollmers J."/>
            <person name="Rivas-Marin E."/>
            <person name="Kohn T."/>
            <person name="Peeters S.H."/>
            <person name="Heuer A."/>
            <person name="Rast P."/>
            <person name="Oberbeckmann S."/>
            <person name="Bunk B."/>
            <person name="Jeske O."/>
            <person name="Meyerdierks A."/>
            <person name="Storesund J.E."/>
            <person name="Kallscheuer N."/>
            <person name="Luecker S."/>
            <person name="Lage O.M."/>
            <person name="Pohl T."/>
            <person name="Merkel B.J."/>
            <person name="Hornburger P."/>
            <person name="Mueller R.-W."/>
            <person name="Bruemmer F."/>
            <person name="Labrenz M."/>
            <person name="Spormann A.M."/>
            <person name="Op Den Camp H."/>
            <person name="Overmann J."/>
            <person name="Amann R."/>
            <person name="Jetten M.S.M."/>
            <person name="Mascher T."/>
            <person name="Medema M.H."/>
            <person name="Devos D.P."/>
            <person name="Kaster A.-K."/>
            <person name="Ovreas L."/>
            <person name="Rohde M."/>
            <person name="Galperin M.Y."/>
            <person name="Jogler C."/>
        </authorList>
    </citation>
    <scope>NUCLEOTIDE SEQUENCE [LARGE SCALE GENOMIC DNA]</scope>
    <source>
        <strain evidence="4 5">CA13</strain>
    </source>
</reference>
<dbReference type="PANTHER" id="PTHR43626:SF4">
    <property type="entry name" value="GCN5-RELATED N-ACETYLTRANSFERASE 2, CHLOROPLASTIC"/>
    <property type="match status" value="1"/>
</dbReference>
<evidence type="ECO:0000256" key="1">
    <source>
        <dbReference type="ARBA" id="ARBA00022679"/>
    </source>
</evidence>
<dbReference type="EMBL" id="SJPJ01000001">
    <property type="protein sequence ID" value="TWT82053.1"/>
    <property type="molecule type" value="Genomic_DNA"/>
</dbReference>
<evidence type="ECO:0000313" key="5">
    <source>
        <dbReference type="Proteomes" id="UP000315010"/>
    </source>
</evidence>
<keyword evidence="1 4" id="KW-0808">Transferase</keyword>
<dbReference type="PROSITE" id="PS51186">
    <property type="entry name" value="GNAT"/>
    <property type="match status" value="1"/>
</dbReference>
<dbReference type="InterPro" id="IPR016181">
    <property type="entry name" value="Acyl_CoA_acyltransferase"/>
</dbReference>
<organism evidence="4 5">
    <name type="scientific">Novipirellula herctigrandis</name>
    <dbReference type="NCBI Taxonomy" id="2527986"/>
    <lineage>
        <taxon>Bacteria</taxon>
        <taxon>Pseudomonadati</taxon>
        <taxon>Planctomycetota</taxon>
        <taxon>Planctomycetia</taxon>
        <taxon>Pirellulales</taxon>
        <taxon>Pirellulaceae</taxon>
        <taxon>Novipirellula</taxon>
    </lineage>
</organism>
<comment type="caution">
    <text evidence="4">The sequence shown here is derived from an EMBL/GenBank/DDBJ whole genome shotgun (WGS) entry which is preliminary data.</text>
</comment>
<dbReference type="GO" id="GO:0005737">
    <property type="term" value="C:cytoplasm"/>
    <property type="evidence" value="ECO:0007669"/>
    <property type="project" value="TreeGrafter"/>
</dbReference>
<evidence type="ECO:0000259" key="3">
    <source>
        <dbReference type="PROSITE" id="PS51186"/>
    </source>
</evidence>
<name>A0A5C5Z649_9BACT</name>